<evidence type="ECO:0000256" key="1">
    <source>
        <dbReference type="ARBA" id="ARBA00001954"/>
    </source>
</evidence>
<dbReference type="Pfam" id="PF08007">
    <property type="entry name" value="JmjC_2"/>
    <property type="match status" value="1"/>
</dbReference>
<dbReference type="GO" id="GO:0046872">
    <property type="term" value="F:metal ion binding"/>
    <property type="evidence" value="ECO:0007669"/>
    <property type="project" value="UniProtKB-KW"/>
</dbReference>
<dbReference type="InterPro" id="IPR039994">
    <property type="entry name" value="NO66-like"/>
</dbReference>
<dbReference type="PANTHER" id="PTHR13096:SF8">
    <property type="entry name" value="RIBOSOMAL OXYGENASE 1"/>
    <property type="match status" value="1"/>
</dbReference>
<comment type="cofactor">
    <cofactor evidence="1">
        <name>Fe(2+)</name>
        <dbReference type="ChEBI" id="CHEBI:29033"/>
    </cofactor>
</comment>
<organism evidence="5 6">
    <name type="scientific">Brevundimonas naejangsanensis</name>
    <dbReference type="NCBI Taxonomy" id="588932"/>
    <lineage>
        <taxon>Bacteria</taxon>
        <taxon>Pseudomonadati</taxon>
        <taxon>Pseudomonadota</taxon>
        <taxon>Alphaproteobacteria</taxon>
        <taxon>Caulobacterales</taxon>
        <taxon>Caulobacteraceae</taxon>
        <taxon>Brevundimonas</taxon>
    </lineage>
</organism>
<dbReference type="EMBL" id="CP015614">
    <property type="protein sequence ID" value="ANF54974.1"/>
    <property type="molecule type" value="Genomic_DNA"/>
</dbReference>
<evidence type="ECO:0000259" key="4">
    <source>
        <dbReference type="PROSITE" id="PS51184"/>
    </source>
</evidence>
<keyword evidence="6" id="KW-1185">Reference proteome</keyword>
<evidence type="ECO:0000256" key="3">
    <source>
        <dbReference type="ARBA" id="ARBA00023004"/>
    </source>
</evidence>
<dbReference type="OrthoDB" id="9764016at2"/>
<dbReference type="eggNOG" id="COG2850">
    <property type="taxonomic scope" value="Bacteria"/>
</dbReference>
<feature type="domain" description="JmjC" evidence="4">
    <location>
        <begin position="107"/>
        <end position="248"/>
    </location>
</feature>
<dbReference type="AlphaFoldDB" id="A0A172Y6W6"/>
<dbReference type="PANTHER" id="PTHR13096">
    <property type="entry name" value="MINA53 MYC INDUCED NUCLEAR ANTIGEN"/>
    <property type="match status" value="1"/>
</dbReference>
<evidence type="ECO:0000313" key="5">
    <source>
        <dbReference type="EMBL" id="ANF54974.1"/>
    </source>
</evidence>
<name>A0A172Y6W6_9CAUL</name>
<dbReference type="KEGG" id="bne:DA69_09585"/>
<proteinExistence type="predicted"/>
<dbReference type="RefSeq" id="WP_025978502.1">
    <property type="nucleotide sequence ID" value="NZ_CP015614.1"/>
</dbReference>
<dbReference type="GO" id="GO:0051864">
    <property type="term" value="F:histone H3K36 demethylase activity"/>
    <property type="evidence" value="ECO:0007669"/>
    <property type="project" value="TreeGrafter"/>
</dbReference>
<sequence length="377" mass="41537">MRTLDDLLHPITPDRFFAEFHGRKPLHIPAEAGAAKRALLDWSTFNGLLNQPSIWTAQSLKLVQNTQPVPPERYCRTVQTQSGPAFRPDPAKVALFVAEGASLIAGDVQDLTQPIAELSSILGRTFAASAGANIYCSFKGVQAFGAHFDLTDVFAVQTEGEKLWRIYENRADAPVEMPSDVGDMRRWFDQTKGRLLAEVMMRPGDVLYLPRGCYHDALAQDAASLHITFSIAALHGRILFNLLEQAAMQDPAFRAYLPPSGQDGGRALQQHLAGLGQRLAQLAASSAFRDEIAMAQERLTPRAHRFTLPHREALTRYSRTAMTAPAYAGPVAHAMHWALSQHVFSLEDLIAQFDFVSEVDIRAAVDQAEKAGALKRV</sequence>
<evidence type="ECO:0000256" key="2">
    <source>
        <dbReference type="ARBA" id="ARBA00022723"/>
    </source>
</evidence>
<gene>
    <name evidence="5" type="ORF">DA69_09585</name>
</gene>
<dbReference type="InterPro" id="IPR003347">
    <property type="entry name" value="JmjC_dom"/>
</dbReference>
<dbReference type="STRING" id="588932.DA69_09585"/>
<protein>
    <recommendedName>
        <fullName evidence="4">JmjC domain-containing protein</fullName>
    </recommendedName>
</protein>
<accession>A0A172Y6W6</accession>
<reference evidence="5 6" key="1">
    <citation type="journal article" date="2014" name="Genome Announc.">
        <title>Genome Sequence of a Promising Hydrogen-Producing Facultative Anaerobic Bacterium, Brevundimonas naejangsanensis Strain B1.</title>
        <authorList>
            <person name="Su H."/>
            <person name="Zhang T."/>
            <person name="Bao M."/>
            <person name="Jiang Y."/>
            <person name="Wang Y."/>
            <person name="Tan T."/>
        </authorList>
    </citation>
    <scope>NUCLEOTIDE SEQUENCE [LARGE SCALE GENOMIC DNA]</scope>
    <source>
        <strain evidence="5 6">B1</strain>
    </source>
</reference>
<evidence type="ECO:0000313" key="6">
    <source>
        <dbReference type="Proteomes" id="UP000077603"/>
    </source>
</evidence>
<keyword evidence="3" id="KW-0408">Iron</keyword>
<dbReference type="PROSITE" id="PS51184">
    <property type="entry name" value="JMJC"/>
    <property type="match status" value="1"/>
</dbReference>
<keyword evidence="2" id="KW-0479">Metal-binding</keyword>
<dbReference type="Gene3D" id="2.60.120.650">
    <property type="entry name" value="Cupin"/>
    <property type="match status" value="1"/>
</dbReference>
<dbReference type="Proteomes" id="UP000077603">
    <property type="component" value="Chromosome"/>
</dbReference>
<dbReference type="GO" id="GO:0032453">
    <property type="term" value="F:histone H3K4 demethylase activity"/>
    <property type="evidence" value="ECO:0007669"/>
    <property type="project" value="TreeGrafter"/>
</dbReference>
<dbReference type="SUPFAM" id="SSF51197">
    <property type="entry name" value="Clavaminate synthase-like"/>
    <property type="match status" value="1"/>
</dbReference>